<dbReference type="InterPro" id="IPR042099">
    <property type="entry name" value="ANL_N_sf"/>
</dbReference>
<dbReference type="GO" id="GO:0016874">
    <property type="term" value="F:ligase activity"/>
    <property type="evidence" value="ECO:0007669"/>
    <property type="project" value="UniProtKB-KW"/>
</dbReference>
<dbReference type="eggNOG" id="COG0318">
    <property type="taxonomic scope" value="Bacteria"/>
</dbReference>
<dbReference type="HOGENOM" id="CLU_000022_23_7_3"/>
<organism evidence="8 9">
    <name type="scientific">Crocosphaera subtropica (strain ATCC 51142 / BH68)</name>
    <name type="common">Cyanothece sp. (strain ATCC 51142)</name>
    <dbReference type="NCBI Taxonomy" id="43989"/>
    <lineage>
        <taxon>Bacteria</taxon>
        <taxon>Bacillati</taxon>
        <taxon>Cyanobacteriota</taxon>
        <taxon>Cyanophyceae</taxon>
        <taxon>Oscillatoriophycideae</taxon>
        <taxon>Chroococcales</taxon>
        <taxon>Aphanothecaceae</taxon>
        <taxon>Crocosphaera</taxon>
        <taxon>Crocosphaera subtropica</taxon>
    </lineage>
</organism>
<protein>
    <submittedName>
        <fullName evidence="8">AMP-dependent synthetase and ligase/probable acyl-CoA synthase</fullName>
    </submittedName>
</protein>
<dbReference type="Gene3D" id="3.30.300.30">
    <property type="match status" value="1"/>
</dbReference>
<dbReference type="OrthoDB" id="428071at2"/>
<dbReference type="Gene3D" id="3.40.50.12780">
    <property type="entry name" value="N-terminal domain of ligase-like"/>
    <property type="match status" value="1"/>
</dbReference>
<dbReference type="PANTHER" id="PTHR22754">
    <property type="entry name" value="DISCO-INTERACTING PROTEIN 2 DIP2 -RELATED"/>
    <property type="match status" value="1"/>
</dbReference>
<dbReference type="AlphaFoldDB" id="B1WYI7"/>
<reference evidence="8 9" key="1">
    <citation type="journal article" date="2008" name="Proc. Natl. Acad. Sci. U.S.A.">
        <title>The genome of Cyanothece 51142, a unicellular diazotrophic cyanobacterium important in the marine nitrogen cycle.</title>
        <authorList>
            <person name="Welsh E.A."/>
            <person name="Liberton M."/>
            <person name="Stoeckel J."/>
            <person name="Loh T."/>
            <person name="Elvitigala T."/>
            <person name="Wang C."/>
            <person name="Wollam A."/>
            <person name="Fulton R.S."/>
            <person name="Clifton S.W."/>
            <person name="Jacobs J.M."/>
            <person name="Aurora R."/>
            <person name="Ghosh B.K."/>
            <person name="Sherman L.A."/>
            <person name="Smith R.D."/>
            <person name="Wilson R.K."/>
            <person name="Pakrasi H.B."/>
        </authorList>
    </citation>
    <scope>NUCLEOTIDE SEQUENCE [LARGE SCALE GENOMIC DNA]</scope>
    <source>
        <strain evidence="9">ATCC 51142 / BH68</strain>
    </source>
</reference>
<feature type="domain" description="AMP-dependent synthetase/ligase" evidence="6">
    <location>
        <begin position="30"/>
        <end position="425"/>
    </location>
</feature>
<evidence type="ECO:0000313" key="8">
    <source>
        <dbReference type="EMBL" id="ACB51004.1"/>
    </source>
</evidence>
<proteinExistence type="inferred from homology"/>
<name>B1WYI7_CROS5</name>
<sequence>MNFSSRSHPTPSKVKNLQPFPTLLDILAYQVEHQSEKTGYIFLEDGETESSRLTYQALETEAKAIAATLQSCTQIGDRALLLYHPGPEFLTAFFGCLYAGVIAVPVYPSHSQRNLRRLESIVLDAQVSIVLTSKSLLEKVKTQWQQQRLFNHLNWLTTETINPDLASQWTRPDISKDTIAFLQYTSGSTGHPKGVMVSHDNLLNNERLLEMALGHSDRTIVAGWLPLFHVIGLVGNIIQPLYLGVPSILMPPDAFIQKPIRWLDVISRYGVTTSGGPNFAYDFCVQKITPEQCSDINLKSWTIAFNGGELVRADTLEQFTEKFAPYGFRPQAFYPCYGMAETTLFVSGGLKTGLPVVHKVNSDSLKQNVIELEQNDQVKTQKLVGCGQTFFDKIIIVNPETKTRCQPNQVGEIWIGGVSVAQGYWNDLESTKATFDAYLADGTEGPFLRTGDLGFFQWGELYITGRIKDMIIINESYYYPQDIESTVETSHRALRMGANAAFSVATKEGEKLVIVQEVKRTYLRHLDVNEVVMAINEVVTKKHQLSTHSIVLLKTASIPKTSSGKIQRYACKQSFLDSTLNTVGIWTNNVITVRN</sequence>
<keyword evidence="9" id="KW-1185">Reference proteome</keyword>
<dbReference type="GO" id="GO:0005886">
    <property type="term" value="C:plasma membrane"/>
    <property type="evidence" value="ECO:0007669"/>
    <property type="project" value="TreeGrafter"/>
</dbReference>
<evidence type="ECO:0000256" key="4">
    <source>
        <dbReference type="ARBA" id="ARBA00023098"/>
    </source>
</evidence>
<dbReference type="InterPro" id="IPR040097">
    <property type="entry name" value="FAAL/FAAC"/>
</dbReference>
<dbReference type="EMBL" id="CP000806">
    <property type="protein sequence ID" value="ACB51004.1"/>
    <property type="molecule type" value="Genomic_DNA"/>
</dbReference>
<dbReference type="PROSITE" id="PS00455">
    <property type="entry name" value="AMP_BINDING"/>
    <property type="match status" value="1"/>
</dbReference>
<dbReference type="SUPFAM" id="SSF56801">
    <property type="entry name" value="Acetyl-CoA synthetase-like"/>
    <property type="match status" value="1"/>
</dbReference>
<dbReference type="Pfam" id="PF23024">
    <property type="entry name" value="AMP-dom_DIP2-like"/>
    <property type="match status" value="1"/>
</dbReference>
<dbReference type="Proteomes" id="UP000001203">
    <property type="component" value="Chromosome circular"/>
</dbReference>
<dbReference type="CDD" id="cd05931">
    <property type="entry name" value="FAAL"/>
    <property type="match status" value="1"/>
</dbReference>
<dbReference type="FunFam" id="3.40.50.12780:FF:000013">
    <property type="entry name" value="Long-chain-fatty-acid--AMP ligase FadD32"/>
    <property type="match status" value="1"/>
</dbReference>
<dbReference type="GO" id="GO:0070566">
    <property type="term" value="F:adenylyltransferase activity"/>
    <property type="evidence" value="ECO:0007669"/>
    <property type="project" value="TreeGrafter"/>
</dbReference>
<dbReference type="GO" id="GO:0006633">
    <property type="term" value="P:fatty acid biosynthetic process"/>
    <property type="evidence" value="ECO:0007669"/>
    <property type="project" value="TreeGrafter"/>
</dbReference>
<evidence type="ECO:0000256" key="5">
    <source>
        <dbReference type="SAM" id="Phobius"/>
    </source>
</evidence>
<dbReference type="InterPro" id="IPR000873">
    <property type="entry name" value="AMP-dep_synth/lig_dom"/>
</dbReference>
<feature type="transmembrane region" description="Helical" evidence="5">
    <location>
        <begin position="89"/>
        <end position="107"/>
    </location>
</feature>
<evidence type="ECO:0000256" key="3">
    <source>
        <dbReference type="ARBA" id="ARBA00022832"/>
    </source>
</evidence>
<keyword evidence="2 8" id="KW-0436">Ligase</keyword>
<dbReference type="InterPro" id="IPR025110">
    <property type="entry name" value="AMP-bd_C"/>
</dbReference>
<dbReference type="GO" id="GO:0071766">
    <property type="term" value="P:Actinobacterium-type cell wall biogenesis"/>
    <property type="evidence" value="ECO:0007669"/>
    <property type="project" value="UniProtKB-ARBA"/>
</dbReference>
<keyword evidence="5" id="KW-1133">Transmembrane helix</keyword>
<keyword evidence="5" id="KW-0812">Transmembrane</keyword>
<keyword evidence="3" id="KW-0276">Fatty acid metabolism</keyword>
<keyword evidence="5" id="KW-0472">Membrane</keyword>
<evidence type="ECO:0000259" key="6">
    <source>
        <dbReference type="Pfam" id="PF00501"/>
    </source>
</evidence>
<comment type="similarity">
    <text evidence="1">Belongs to the ATP-dependent AMP-binding enzyme family.</text>
</comment>
<dbReference type="STRING" id="43989.cce_1654"/>
<evidence type="ECO:0000259" key="7">
    <source>
        <dbReference type="Pfam" id="PF23024"/>
    </source>
</evidence>
<dbReference type="InterPro" id="IPR020845">
    <property type="entry name" value="AMP-binding_CS"/>
</dbReference>
<accession>B1WYI7</accession>
<evidence type="ECO:0000256" key="1">
    <source>
        <dbReference type="ARBA" id="ARBA00006432"/>
    </source>
</evidence>
<evidence type="ECO:0000313" key="9">
    <source>
        <dbReference type="Proteomes" id="UP000001203"/>
    </source>
</evidence>
<dbReference type="InterPro" id="IPR045851">
    <property type="entry name" value="AMP-bd_C_sf"/>
</dbReference>
<feature type="transmembrane region" description="Helical" evidence="5">
    <location>
        <begin position="221"/>
        <end position="242"/>
    </location>
</feature>
<feature type="domain" description="AMP-binding enzyme C-terminal" evidence="7">
    <location>
        <begin position="469"/>
        <end position="582"/>
    </location>
</feature>
<dbReference type="RefSeq" id="WP_009544453.1">
    <property type="nucleotide sequence ID" value="NC_010546.1"/>
</dbReference>
<evidence type="ECO:0000256" key="2">
    <source>
        <dbReference type="ARBA" id="ARBA00022598"/>
    </source>
</evidence>
<keyword evidence="4" id="KW-0443">Lipid metabolism</keyword>
<gene>
    <name evidence="8" type="ordered locus">cce_1654</name>
</gene>
<dbReference type="PANTHER" id="PTHR22754:SF32">
    <property type="entry name" value="DISCO-INTERACTING PROTEIN 2"/>
    <property type="match status" value="1"/>
</dbReference>
<dbReference type="KEGG" id="cyt:cce_1654"/>
<dbReference type="Pfam" id="PF00501">
    <property type="entry name" value="AMP-binding"/>
    <property type="match status" value="1"/>
</dbReference>